<dbReference type="AlphaFoldDB" id="A0AAD7BAV0"/>
<proteinExistence type="predicted"/>
<evidence type="ECO:0000313" key="2">
    <source>
        <dbReference type="Proteomes" id="UP001221142"/>
    </source>
</evidence>
<reference evidence="1" key="1">
    <citation type="submission" date="2023-03" db="EMBL/GenBank/DDBJ databases">
        <title>Massive genome expansion in bonnet fungi (Mycena s.s.) driven by repeated elements and novel gene families across ecological guilds.</title>
        <authorList>
            <consortium name="Lawrence Berkeley National Laboratory"/>
            <person name="Harder C.B."/>
            <person name="Miyauchi S."/>
            <person name="Viragh M."/>
            <person name="Kuo A."/>
            <person name="Thoen E."/>
            <person name="Andreopoulos B."/>
            <person name="Lu D."/>
            <person name="Skrede I."/>
            <person name="Drula E."/>
            <person name="Henrissat B."/>
            <person name="Morin E."/>
            <person name="Kohler A."/>
            <person name="Barry K."/>
            <person name="LaButti K."/>
            <person name="Morin E."/>
            <person name="Salamov A."/>
            <person name="Lipzen A."/>
            <person name="Mereny Z."/>
            <person name="Hegedus B."/>
            <person name="Baldrian P."/>
            <person name="Stursova M."/>
            <person name="Weitz H."/>
            <person name="Taylor A."/>
            <person name="Grigoriev I.V."/>
            <person name="Nagy L.G."/>
            <person name="Martin F."/>
            <person name="Kauserud H."/>
        </authorList>
    </citation>
    <scope>NUCLEOTIDE SEQUENCE</scope>
    <source>
        <strain evidence="1">9284</strain>
    </source>
</reference>
<keyword evidence="2" id="KW-1185">Reference proteome</keyword>
<organism evidence="1 2">
    <name type="scientific">Roridomyces roridus</name>
    <dbReference type="NCBI Taxonomy" id="1738132"/>
    <lineage>
        <taxon>Eukaryota</taxon>
        <taxon>Fungi</taxon>
        <taxon>Dikarya</taxon>
        <taxon>Basidiomycota</taxon>
        <taxon>Agaricomycotina</taxon>
        <taxon>Agaricomycetes</taxon>
        <taxon>Agaricomycetidae</taxon>
        <taxon>Agaricales</taxon>
        <taxon>Marasmiineae</taxon>
        <taxon>Mycenaceae</taxon>
        <taxon>Roridomyces</taxon>
    </lineage>
</organism>
<evidence type="ECO:0000313" key="1">
    <source>
        <dbReference type="EMBL" id="KAJ7615907.1"/>
    </source>
</evidence>
<protein>
    <submittedName>
        <fullName evidence="1">Uncharacterized protein</fullName>
    </submittedName>
</protein>
<gene>
    <name evidence="1" type="ORF">FB45DRAFT_934896</name>
</gene>
<name>A0AAD7BAV0_9AGAR</name>
<dbReference type="Gene3D" id="3.40.630.30">
    <property type="match status" value="1"/>
</dbReference>
<accession>A0AAD7BAV0</accession>
<comment type="caution">
    <text evidence="1">The sequence shown here is derived from an EMBL/GenBank/DDBJ whole genome shotgun (WGS) entry which is preliminary data.</text>
</comment>
<dbReference type="EMBL" id="JARKIF010000023">
    <property type="protein sequence ID" value="KAJ7615907.1"/>
    <property type="molecule type" value="Genomic_DNA"/>
</dbReference>
<sequence>MKANPISTVPDELKEIAEAMNRKLGADAEMGFLRDDPAEIEQSGASAAAVQQVMASFRTFCTEGIQQSAKPVRGEVKAICVTVPYESYHGEPLPGMEPVYDLLGRLGDVYDAYCAASGGTIRGDKTIDLLLGATAADFQNRNATEMAMVLATMNARARGFEHAFSMASSNSHRLLANQGLKVLDEGKKPFASVRNFQSAKLMYRSLADFDAPPSLKSRISAKL</sequence>
<dbReference type="Proteomes" id="UP001221142">
    <property type="component" value="Unassembled WGS sequence"/>
</dbReference>